<proteinExistence type="predicted"/>
<evidence type="ECO:0000256" key="1">
    <source>
        <dbReference type="SAM" id="MobiDB-lite"/>
    </source>
</evidence>
<evidence type="ECO:0000313" key="3">
    <source>
        <dbReference type="Proteomes" id="UP001341840"/>
    </source>
</evidence>
<sequence length="113" mass="12331">MGFEVSCYEGVATLYTIIYDLRAMRPSTIASKTDAKVTGSSSSFKIRKGSAKSTQKGGTGRFSAAATFARREPCLDSFLIGSGIIYYEIEKSEKYDDSDETADSDLAVVKTRR</sequence>
<name>A0ABU6ZUC1_9FABA</name>
<gene>
    <name evidence="2" type="ORF">PIB30_094979</name>
</gene>
<keyword evidence="3" id="KW-1185">Reference proteome</keyword>
<feature type="region of interest" description="Disordered" evidence="1">
    <location>
        <begin position="94"/>
        <end position="113"/>
    </location>
</feature>
<evidence type="ECO:0000313" key="2">
    <source>
        <dbReference type="EMBL" id="MED6225584.1"/>
    </source>
</evidence>
<organism evidence="2 3">
    <name type="scientific">Stylosanthes scabra</name>
    <dbReference type="NCBI Taxonomy" id="79078"/>
    <lineage>
        <taxon>Eukaryota</taxon>
        <taxon>Viridiplantae</taxon>
        <taxon>Streptophyta</taxon>
        <taxon>Embryophyta</taxon>
        <taxon>Tracheophyta</taxon>
        <taxon>Spermatophyta</taxon>
        <taxon>Magnoliopsida</taxon>
        <taxon>eudicotyledons</taxon>
        <taxon>Gunneridae</taxon>
        <taxon>Pentapetalae</taxon>
        <taxon>rosids</taxon>
        <taxon>fabids</taxon>
        <taxon>Fabales</taxon>
        <taxon>Fabaceae</taxon>
        <taxon>Papilionoideae</taxon>
        <taxon>50 kb inversion clade</taxon>
        <taxon>dalbergioids sensu lato</taxon>
        <taxon>Dalbergieae</taxon>
        <taxon>Pterocarpus clade</taxon>
        <taxon>Stylosanthes</taxon>
    </lineage>
</organism>
<dbReference type="Proteomes" id="UP001341840">
    <property type="component" value="Unassembled WGS sequence"/>
</dbReference>
<comment type="caution">
    <text evidence="2">The sequence shown here is derived from an EMBL/GenBank/DDBJ whole genome shotgun (WGS) entry which is preliminary data.</text>
</comment>
<protein>
    <submittedName>
        <fullName evidence="2">Uncharacterized protein</fullName>
    </submittedName>
</protein>
<reference evidence="2 3" key="1">
    <citation type="journal article" date="2023" name="Plants (Basel)">
        <title>Bridging the Gap: Combining Genomics and Transcriptomics Approaches to Understand Stylosanthes scabra, an Orphan Legume from the Brazilian Caatinga.</title>
        <authorList>
            <person name="Ferreira-Neto J.R.C."/>
            <person name="da Silva M.D."/>
            <person name="Binneck E."/>
            <person name="de Melo N.F."/>
            <person name="da Silva R.H."/>
            <person name="de Melo A.L.T.M."/>
            <person name="Pandolfi V."/>
            <person name="Bustamante F.O."/>
            <person name="Brasileiro-Vidal A.C."/>
            <person name="Benko-Iseppon A.M."/>
        </authorList>
    </citation>
    <scope>NUCLEOTIDE SEQUENCE [LARGE SCALE GENOMIC DNA]</scope>
    <source>
        <tissue evidence="2">Leaves</tissue>
    </source>
</reference>
<dbReference type="EMBL" id="JASCZI010273997">
    <property type="protein sequence ID" value="MED6225584.1"/>
    <property type="molecule type" value="Genomic_DNA"/>
</dbReference>
<feature type="region of interest" description="Disordered" evidence="1">
    <location>
        <begin position="38"/>
        <end position="59"/>
    </location>
</feature>
<accession>A0ABU6ZUC1</accession>